<dbReference type="Pfam" id="PF01041">
    <property type="entry name" value="DegT_DnrJ_EryC1"/>
    <property type="match status" value="1"/>
</dbReference>
<dbReference type="GO" id="GO:0008483">
    <property type="term" value="F:transaminase activity"/>
    <property type="evidence" value="ECO:0007669"/>
    <property type="project" value="TreeGrafter"/>
</dbReference>
<gene>
    <name evidence="1" type="ORF">UFOVP112_214</name>
</gene>
<dbReference type="GO" id="GO:0000271">
    <property type="term" value="P:polysaccharide biosynthetic process"/>
    <property type="evidence" value="ECO:0007669"/>
    <property type="project" value="TreeGrafter"/>
</dbReference>
<dbReference type="InterPro" id="IPR015424">
    <property type="entry name" value="PyrdxlP-dep_Trfase"/>
</dbReference>
<protein>
    <submittedName>
        <fullName evidence="1">WecE Predicted pyridoxal phosphate-dependent enzyme apparently involved in regulation of cell wall biogenesis</fullName>
    </submittedName>
</protein>
<dbReference type="Gene3D" id="3.90.1150.10">
    <property type="entry name" value="Aspartate Aminotransferase, domain 1"/>
    <property type="match status" value="1"/>
</dbReference>
<dbReference type="NCBIfam" id="NF011936">
    <property type="entry name" value="PRK15407.1"/>
    <property type="match status" value="1"/>
</dbReference>
<dbReference type="PIRSF" id="PIRSF000390">
    <property type="entry name" value="PLP_StrS"/>
    <property type="match status" value="1"/>
</dbReference>
<name>A0A6J5L754_9CAUD</name>
<dbReference type="GO" id="GO:0030170">
    <property type="term" value="F:pyridoxal phosphate binding"/>
    <property type="evidence" value="ECO:0007669"/>
    <property type="project" value="TreeGrafter"/>
</dbReference>
<dbReference type="InterPro" id="IPR015421">
    <property type="entry name" value="PyrdxlP-dep_Trfase_major"/>
</dbReference>
<dbReference type="PANTHER" id="PTHR30244">
    <property type="entry name" value="TRANSAMINASE"/>
    <property type="match status" value="1"/>
</dbReference>
<dbReference type="Gene3D" id="3.40.640.10">
    <property type="entry name" value="Type I PLP-dependent aspartate aminotransferase-like (Major domain)"/>
    <property type="match status" value="1"/>
</dbReference>
<dbReference type="EMBL" id="LR796233">
    <property type="protein sequence ID" value="CAB4129116.1"/>
    <property type="molecule type" value="Genomic_DNA"/>
</dbReference>
<dbReference type="InterPro" id="IPR000653">
    <property type="entry name" value="DegT/StrS_aminotransferase"/>
</dbReference>
<sequence>MKEILDLVKKYVDEKQAEKTWVAGRDFVNYAGAHYDSAEYMAGVESLLKGWLAMGNDGLTFERKFPLEFGKTKGIVTNSGSSSNLLMMSALTSKRGHNLPKGTKVLMPIAGFPTTLNPTLQVGFTPVFVDIELDTLNLDLDRVEQALKDNPDIQVITFAHVLGNPPNMTRLMKLVKQYNLILLEDCCDALGSTYMNQPLGSFGLMASCSFYPAHHMTMGEGGFVATDDANYDVILRSFREWGRGCYCVGPEANKLKCGTCKKRFSEWIPELPGEIFDHKYVYDEIGYNLKPIELQCSMGLQQLKKLPEIHELRRRNYQLLFDIYEKYEEFFHLPRAQDKSDPSWFAFPLTVRKDAPFKRSDIVDYLEENLIQTRPYFAGNIMLQPAYSHLMNPADARDLFPNATQAMTNTYFHGTSPVITPEQIAYIGEKVDGFMSLFL</sequence>
<accession>A0A6J5L754</accession>
<proteinExistence type="predicted"/>
<organism evidence="1">
    <name type="scientific">uncultured Caudovirales phage</name>
    <dbReference type="NCBI Taxonomy" id="2100421"/>
    <lineage>
        <taxon>Viruses</taxon>
        <taxon>Duplodnaviria</taxon>
        <taxon>Heunggongvirae</taxon>
        <taxon>Uroviricota</taxon>
        <taxon>Caudoviricetes</taxon>
        <taxon>Peduoviridae</taxon>
        <taxon>Maltschvirus</taxon>
        <taxon>Maltschvirus maltsch</taxon>
    </lineage>
</organism>
<dbReference type="SUPFAM" id="SSF53383">
    <property type="entry name" value="PLP-dependent transferases"/>
    <property type="match status" value="1"/>
</dbReference>
<reference evidence="1" key="1">
    <citation type="submission" date="2020-04" db="EMBL/GenBank/DDBJ databases">
        <authorList>
            <person name="Chiriac C."/>
            <person name="Salcher M."/>
            <person name="Ghai R."/>
            <person name="Kavagutti S V."/>
        </authorList>
    </citation>
    <scope>NUCLEOTIDE SEQUENCE</scope>
</reference>
<evidence type="ECO:0000313" key="1">
    <source>
        <dbReference type="EMBL" id="CAB4129116.1"/>
    </source>
</evidence>
<dbReference type="PANTHER" id="PTHR30244:SF34">
    <property type="entry name" value="DTDP-4-AMINO-4,6-DIDEOXYGALACTOSE TRANSAMINASE"/>
    <property type="match status" value="1"/>
</dbReference>
<dbReference type="InterPro" id="IPR015422">
    <property type="entry name" value="PyrdxlP-dep_Trfase_small"/>
</dbReference>